<dbReference type="InterPro" id="IPR029063">
    <property type="entry name" value="SAM-dependent_MTases_sf"/>
</dbReference>
<dbReference type="Gene3D" id="3.40.50.150">
    <property type="entry name" value="Vaccinia Virus protein VP39"/>
    <property type="match status" value="1"/>
</dbReference>
<evidence type="ECO:0000313" key="3">
    <source>
        <dbReference type="EMBL" id="MBU5590623.1"/>
    </source>
</evidence>
<evidence type="ECO:0000259" key="2">
    <source>
        <dbReference type="Pfam" id="PF13649"/>
    </source>
</evidence>
<dbReference type="Proteomes" id="UP000736583">
    <property type="component" value="Unassembled WGS sequence"/>
</dbReference>
<evidence type="ECO:0000256" key="1">
    <source>
        <dbReference type="ARBA" id="ARBA00022679"/>
    </source>
</evidence>
<reference evidence="3 4" key="1">
    <citation type="submission" date="2021-06" db="EMBL/GenBank/DDBJ databases">
        <authorList>
            <person name="Sun Q."/>
            <person name="Li D."/>
        </authorList>
    </citation>
    <scope>NUCLEOTIDE SEQUENCE [LARGE SCALE GENOMIC DNA]</scope>
    <source>
        <strain evidence="3 4">MSJ-4</strain>
    </source>
</reference>
<gene>
    <name evidence="3" type="ORF">KQI89_02495</name>
</gene>
<proteinExistence type="predicted"/>
<dbReference type="CDD" id="cd02440">
    <property type="entry name" value="AdoMet_MTases"/>
    <property type="match status" value="1"/>
</dbReference>
<dbReference type="PANTHER" id="PTHR43861:SF6">
    <property type="entry name" value="METHYLTRANSFERASE TYPE 11"/>
    <property type="match status" value="1"/>
</dbReference>
<evidence type="ECO:0000313" key="4">
    <source>
        <dbReference type="Proteomes" id="UP000736583"/>
    </source>
</evidence>
<feature type="domain" description="Methyltransferase" evidence="2">
    <location>
        <begin position="43"/>
        <end position="137"/>
    </location>
</feature>
<dbReference type="EMBL" id="JAHLQL010000001">
    <property type="protein sequence ID" value="MBU5590623.1"/>
    <property type="molecule type" value="Genomic_DNA"/>
</dbReference>
<organism evidence="3 4">
    <name type="scientific">Clostridium simiarum</name>
    <dbReference type="NCBI Taxonomy" id="2841506"/>
    <lineage>
        <taxon>Bacteria</taxon>
        <taxon>Bacillati</taxon>
        <taxon>Bacillota</taxon>
        <taxon>Clostridia</taxon>
        <taxon>Eubacteriales</taxon>
        <taxon>Clostridiaceae</taxon>
        <taxon>Clostridium</taxon>
    </lineage>
</organism>
<dbReference type="GO" id="GO:0032259">
    <property type="term" value="P:methylation"/>
    <property type="evidence" value="ECO:0007669"/>
    <property type="project" value="UniProtKB-KW"/>
</dbReference>
<keyword evidence="4" id="KW-1185">Reference proteome</keyword>
<dbReference type="Gene3D" id="2.20.25.110">
    <property type="entry name" value="S-adenosyl-L-methionine-dependent methyltransferases"/>
    <property type="match status" value="1"/>
</dbReference>
<accession>A0ABS6EWM2</accession>
<sequence length="251" mass="29800">MESYTKLSEVYDRLIKEDIDYNFFSKSIMNIVEDLNVSREDYLDVGCGTGNLSLIISPYFKYTWLVDSSSPMLSEAFDKFKSKKLNPKIICQDMCSLNLNHKFDLITCTLDAVNYIIEEEDLQSFFCSVSKHLKEEGVFIFDINSYYKLSEVLGNNSFIYDEEDIFYTWENTFEEDVLNMYLTFFFKKEDLYERFHEEHLERAYKDSEIKHMLSYANLNIINRFDGYSKRDISDHTERIVYVVKKYSGGKQ</sequence>
<dbReference type="Pfam" id="PF13649">
    <property type="entry name" value="Methyltransf_25"/>
    <property type="match status" value="1"/>
</dbReference>
<keyword evidence="1" id="KW-0808">Transferase</keyword>
<dbReference type="SUPFAM" id="SSF53335">
    <property type="entry name" value="S-adenosyl-L-methionine-dependent methyltransferases"/>
    <property type="match status" value="1"/>
</dbReference>
<keyword evidence="3" id="KW-0489">Methyltransferase</keyword>
<comment type="caution">
    <text evidence="3">The sequence shown here is derived from an EMBL/GenBank/DDBJ whole genome shotgun (WGS) entry which is preliminary data.</text>
</comment>
<dbReference type="PANTHER" id="PTHR43861">
    <property type="entry name" value="TRANS-ACONITATE 2-METHYLTRANSFERASE-RELATED"/>
    <property type="match status" value="1"/>
</dbReference>
<dbReference type="GO" id="GO:0008168">
    <property type="term" value="F:methyltransferase activity"/>
    <property type="evidence" value="ECO:0007669"/>
    <property type="project" value="UniProtKB-KW"/>
</dbReference>
<name>A0ABS6EWM2_9CLOT</name>
<dbReference type="RefSeq" id="WP_032121558.1">
    <property type="nucleotide sequence ID" value="NZ_JAHLQL010000001.1"/>
</dbReference>
<protein>
    <submittedName>
        <fullName evidence="3">Methyltransferase domain-containing protein</fullName>
    </submittedName>
</protein>
<dbReference type="InterPro" id="IPR041698">
    <property type="entry name" value="Methyltransf_25"/>
</dbReference>